<comment type="caution">
    <text evidence="2">The sequence shown here is derived from an EMBL/GenBank/DDBJ whole genome shotgun (WGS) entry which is preliminary data.</text>
</comment>
<protein>
    <submittedName>
        <fullName evidence="2">Uncharacterized protein</fullName>
    </submittedName>
</protein>
<organism evidence="2">
    <name type="scientific">marine sediment metagenome</name>
    <dbReference type="NCBI Taxonomy" id="412755"/>
    <lineage>
        <taxon>unclassified sequences</taxon>
        <taxon>metagenomes</taxon>
        <taxon>ecological metagenomes</taxon>
    </lineage>
</organism>
<name>A0A0F9PQQ7_9ZZZZ</name>
<evidence type="ECO:0000256" key="1">
    <source>
        <dbReference type="SAM" id="MobiDB-lite"/>
    </source>
</evidence>
<reference evidence="2" key="1">
    <citation type="journal article" date="2015" name="Nature">
        <title>Complex archaea that bridge the gap between prokaryotes and eukaryotes.</title>
        <authorList>
            <person name="Spang A."/>
            <person name="Saw J.H."/>
            <person name="Jorgensen S.L."/>
            <person name="Zaremba-Niedzwiedzka K."/>
            <person name="Martijn J."/>
            <person name="Lind A.E."/>
            <person name="van Eijk R."/>
            <person name="Schleper C."/>
            <person name="Guy L."/>
            <person name="Ettema T.J."/>
        </authorList>
    </citation>
    <scope>NUCLEOTIDE SEQUENCE</scope>
</reference>
<dbReference type="AlphaFoldDB" id="A0A0F9PQQ7"/>
<feature type="region of interest" description="Disordered" evidence="1">
    <location>
        <begin position="1"/>
        <end position="22"/>
    </location>
</feature>
<gene>
    <name evidence="2" type="ORF">LCGC14_0812730</name>
</gene>
<evidence type="ECO:0000313" key="2">
    <source>
        <dbReference type="EMBL" id="KKN32549.1"/>
    </source>
</evidence>
<accession>A0A0F9PQQ7</accession>
<sequence length="113" mass="12459">MGKVAVPGQRTKKRGVPQQEVREGKNGWAIKVVDARMDGNRLRITIESGNITPLIEGPARNLAYQQRLEWGMAHAGIEMSGGTYVPDKEYAAAKKEGRDVALWRADFLITPGI</sequence>
<proteinExistence type="predicted"/>
<dbReference type="EMBL" id="LAZR01002245">
    <property type="protein sequence ID" value="KKN32549.1"/>
    <property type="molecule type" value="Genomic_DNA"/>
</dbReference>